<keyword evidence="1" id="KW-0472">Membrane</keyword>
<feature type="transmembrane region" description="Helical" evidence="1">
    <location>
        <begin position="167"/>
        <end position="186"/>
    </location>
</feature>
<keyword evidence="1" id="KW-1133">Transmembrane helix</keyword>
<dbReference type="AlphaFoldDB" id="A0A1H9Y2N0"/>
<dbReference type="Proteomes" id="UP000243338">
    <property type="component" value="Unassembled WGS sequence"/>
</dbReference>
<name>A0A1H9Y2N0_9EURY</name>
<protein>
    <submittedName>
        <fullName evidence="2">LexA-binding, inner membrane-associated putative hydrolase</fullName>
    </submittedName>
</protein>
<dbReference type="Pfam" id="PF04307">
    <property type="entry name" value="YdjM"/>
    <property type="match status" value="1"/>
</dbReference>
<evidence type="ECO:0000256" key="1">
    <source>
        <dbReference type="SAM" id="Phobius"/>
    </source>
</evidence>
<reference evidence="3" key="1">
    <citation type="submission" date="2016-10" db="EMBL/GenBank/DDBJ databases">
        <authorList>
            <person name="Varghese N."/>
            <person name="Submissions S."/>
        </authorList>
    </citation>
    <scope>NUCLEOTIDE SEQUENCE [LARGE SCALE GENOMIC DNA]</scope>
    <source>
        <strain evidence="3">SLH 33</strain>
    </source>
</reference>
<dbReference type="OrthoDB" id="137329at2157"/>
<proteinExistence type="predicted"/>
<feature type="transmembrane region" description="Helical" evidence="1">
    <location>
        <begin position="80"/>
        <end position="99"/>
    </location>
</feature>
<evidence type="ECO:0000313" key="2">
    <source>
        <dbReference type="EMBL" id="SES63041.1"/>
    </source>
</evidence>
<accession>A0A1H9Y2N0</accession>
<keyword evidence="1" id="KW-0812">Transmembrane</keyword>
<feature type="transmembrane region" description="Helical" evidence="1">
    <location>
        <begin position="6"/>
        <end position="28"/>
    </location>
</feature>
<dbReference type="GO" id="GO:0016787">
    <property type="term" value="F:hydrolase activity"/>
    <property type="evidence" value="ECO:0007669"/>
    <property type="project" value="UniProtKB-KW"/>
</dbReference>
<keyword evidence="3" id="KW-1185">Reference proteome</keyword>
<evidence type="ECO:0000313" key="3">
    <source>
        <dbReference type="Proteomes" id="UP000243338"/>
    </source>
</evidence>
<dbReference type="RefSeq" id="WP_091688135.1">
    <property type="nucleotide sequence ID" value="NZ_CAAGSJ010000004.1"/>
</dbReference>
<dbReference type="STRING" id="1353158.SAMN04488587_0179"/>
<keyword evidence="2" id="KW-0378">Hydrolase</keyword>
<gene>
    <name evidence="2" type="ORF">SAMN04488587_0179</name>
</gene>
<sequence>MPYPVAHVMFFVFCICAIAVYTIFVALLRRDISSRDIRHLLLLLFIGAFFALYPDITAGYNIIVNGTLEHTLIGPIPTHSLLFSSFALLFGAIIGYMLYREFGKAVYMGLFAESASLSHLLLDDLARGGIHYFYPISSRAISVFSYMDVGLACGNLINYMLASYAAVFYLIAVMMMALFALNHLGFEFRYRSEK</sequence>
<feature type="transmembrane region" description="Helical" evidence="1">
    <location>
        <begin position="40"/>
        <end position="60"/>
    </location>
</feature>
<dbReference type="EMBL" id="FOHQ01000001">
    <property type="protein sequence ID" value="SES63041.1"/>
    <property type="molecule type" value="Genomic_DNA"/>
</dbReference>
<dbReference type="InterPro" id="IPR007404">
    <property type="entry name" value="YdjM-like"/>
</dbReference>
<organism evidence="2 3">
    <name type="scientific">Methanococcoides vulcani</name>
    <dbReference type="NCBI Taxonomy" id="1353158"/>
    <lineage>
        <taxon>Archaea</taxon>
        <taxon>Methanobacteriati</taxon>
        <taxon>Methanobacteriota</taxon>
        <taxon>Stenosarchaea group</taxon>
        <taxon>Methanomicrobia</taxon>
        <taxon>Methanosarcinales</taxon>
        <taxon>Methanosarcinaceae</taxon>
        <taxon>Methanococcoides</taxon>
    </lineage>
</organism>